<accession>A0A243RWI0</accession>
<dbReference type="Proteomes" id="UP000195105">
    <property type="component" value="Unassembled WGS sequence"/>
</dbReference>
<keyword evidence="3" id="KW-1185">Reference proteome</keyword>
<feature type="transmembrane region" description="Helical" evidence="1">
    <location>
        <begin position="90"/>
        <end position="109"/>
    </location>
</feature>
<reference evidence="2 3" key="1">
    <citation type="submission" date="2017-05" db="EMBL/GenBank/DDBJ databases">
        <title>Biotechnological potential of actinobacteria isolated from South African environments.</title>
        <authorList>
            <person name="Le Roes-Hill M."/>
            <person name="Prins A."/>
            <person name="Durrell K.A."/>
        </authorList>
    </citation>
    <scope>NUCLEOTIDE SEQUENCE [LARGE SCALE GENOMIC DNA]</scope>
    <source>
        <strain evidence="2 3">HMC13</strain>
    </source>
</reference>
<comment type="caution">
    <text evidence="2">The sequence shown here is derived from an EMBL/GenBank/DDBJ whole genome shotgun (WGS) entry which is preliminary data.</text>
</comment>
<feature type="transmembrane region" description="Helical" evidence="1">
    <location>
        <begin position="49"/>
        <end position="69"/>
    </location>
</feature>
<protein>
    <recommendedName>
        <fullName evidence="4">ABC transporter</fullName>
    </recommendedName>
</protein>
<evidence type="ECO:0000313" key="3">
    <source>
        <dbReference type="Proteomes" id="UP000195105"/>
    </source>
</evidence>
<evidence type="ECO:0000313" key="2">
    <source>
        <dbReference type="EMBL" id="OUC99540.1"/>
    </source>
</evidence>
<evidence type="ECO:0000256" key="1">
    <source>
        <dbReference type="SAM" id="Phobius"/>
    </source>
</evidence>
<sequence>MPTGAWRPWLHEARRCGRGALTLPLLAAVAAWAATATGPEGGGLLARALITTAVPAATALACASVVAREPMAELHLTLPTSYPRTVARRLCWPAGATAVAAVVLAAALTTADRPFATAALLAELAGLTALLTGCAVWATVRAGSAGAGAGLVTAVCLAKLLLIDRIAPHGAPQGLPASMTGLALTALTLQALGDAERSGVLTRDHQEG</sequence>
<dbReference type="RefSeq" id="WP_086603597.1">
    <property type="nucleotide sequence ID" value="NZ_NGFN01000209.1"/>
</dbReference>
<dbReference type="EMBL" id="NGFN01000209">
    <property type="protein sequence ID" value="OUC99540.1"/>
    <property type="molecule type" value="Genomic_DNA"/>
</dbReference>
<proteinExistence type="predicted"/>
<keyword evidence="1" id="KW-0812">Transmembrane</keyword>
<dbReference type="AlphaFoldDB" id="A0A243RWI0"/>
<gene>
    <name evidence="2" type="ORF">CA983_27820</name>
</gene>
<keyword evidence="1" id="KW-0472">Membrane</keyword>
<keyword evidence="1" id="KW-1133">Transmembrane helix</keyword>
<evidence type="ECO:0008006" key="4">
    <source>
        <dbReference type="Google" id="ProtNLM"/>
    </source>
</evidence>
<name>A0A243RWI0_9ACTN</name>
<feature type="transmembrane region" description="Helical" evidence="1">
    <location>
        <begin position="115"/>
        <end position="138"/>
    </location>
</feature>
<organism evidence="2 3">
    <name type="scientific">Streptomyces swartbergensis</name>
    <dbReference type="NCBI Taxonomy" id="487165"/>
    <lineage>
        <taxon>Bacteria</taxon>
        <taxon>Bacillati</taxon>
        <taxon>Actinomycetota</taxon>
        <taxon>Actinomycetes</taxon>
        <taxon>Kitasatosporales</taxon>
        <taxon>Streptomycetaceae</taxon>
        <taxon>Streptomyces</taxon>
    </lineage>
</organism>